<evidence type="ECO:0000256" key="9">
    <source>
        <dbReference type="ARBA" id="ARBA00023015"/>
    </source>
</evidence>
<feature type="compositionally biased region" description="Acidic residues" evidence="12">
    <location>
        <begin position="1178"/>
        <end position="1203"/>
    </location>
</feature>
<evidence type="ECO:0000256" key="3">
    <source>
        <dbReference type="ARBA" id="ARBA00012111"/>
    </source>
</evidence>
<dbReference type="GO" id="GO:0005509">
    <property type="term" value="F:calcium ion binding"/>
    <property type="evidence" value="ECO:0007669"/>
    <property type="project" value="InterPro"/>
</dbReference>
<dbReference type="FunFam" id="3.40.800.20:FF:000002">
    <property type="entry name" value="Histone deacetylase"/>
    <property type="match status" value="1"/>
</dbReference>
<feature type="compositionally biased region" description="Polar residues" evidence="12">
    <location>
        <begin position="924"/>
        <end position="935"/>
    </location>
</feature>
<evidence type="ECO:0000259" key="14">
    <source>
        <dbReference type="Pfam" id="PF12203"/>
    </source>
</evidence>
<feature type="region of interest" description="Disordered" evidence="12">
    <location>
        <begin position="597"/>
        <end position="620"/>
    </location>
</feature>
<dbReference type="Pfam" id="PF12203">
    <property type="entry name" value="HDAC4_Gln"/>
    <property type="match status" value="1"/>
</dbReference>
<dbReference type="InterPro" id="IPR023696">
    <property type="entry name" value="Ureohydrolase_dom_sf"/>
</dbReference>
<feature type="domain" description="Histone deacetylase glutamine rich N-terminal" evidence="14">
    <location>
        <begin position="675"/>
        <end position="763"/>
    </location>
</feature>
<feature type="region of interest" description="Disordered" evidence="12">
    <location>
        <begin position="797"/>
        <end position="880"/>
    </location>
</feature>
<feature type="region of interest" description="Disordered" evidence="12">
    <location>
        <begin position="474"/>
        <end position="504"/>
    </location>
</feature>
<feature type="region of interest" description="Disordered" evidence="12">
    <location>
        <begin position="1132"/>
        <end position="1221"/>
    </location>
</feature>
<dbReference type="InterPro" id="IPR000286">
    <property type="entry name" value="HDACs"/>
</dbReference>
<evidence type="ECO:0000256" key="10">
    <source>
        <dbReference type="ARBA" id="ARBA00023163"/>
    </source>
</evidence>
<dbReference type="InterPro" id="IPR012879">
    <property type="entry name" value="CCDC47"/>
</dbReference>
<evidence type="ECO:0000259" key="13">
    <source>
        <dbReference type="Pfam" id="PF00850"/>
    </source>
</evidence>
<dbReference type="Pfam" id="PF00850">
    <property type="entry name" value="Hist_deacetyl"/>
    <property type="match status" value="1"/>
</dbReference>
<evidence type="ECO:0000256" key="11">
    <source>
        <dbReference type="ARBA" id="ARBA00023242"/>
    </source>
</evidence>
<feature type="compositionally biased region" description="Basic and acidic residues" evidence="12">
    <location>
        <begin position="479"/>
        <end position="504"/>
    </location>
</feature>
<dbReference type="GO" id="GO:0005783">
    <property type="term" value="C:endoplasmic reticulum"/>
    <property type="evidence" value="ECO:0007669"/>
    <property type="project" value="InterPro"/>
</dbReference>
<feature type="compositionally biased region" description="Basic and acidic residues" evidence="12">
    <location>
        <begin position="1211"/>
        <end position="1221"/>
    </location>
</feature>
<dbReference type="SUPFAM" id="SSF52768">
    <property type="entry name" value="Arginase/deacetylase"/>
    <property type="match status" value="1"/>
</dbReference>
<feature type="region of interest" description="Disordered" evidence="12">
    <location>
        <begin position="1697"/>
        <end position="1726"/>
    </location>
</feature>
<feature type="region of interest" description="Disordered" evidence="12">
    <location>
        <begin position="98"/>
        <end position="168"/>
    </location>
</feature>
<keyword evidence="5" id="KW-0479">Metal-binding</keyword>
<comment type="subcellular location">
    <subcellularLocation>
        <location evidence="1">Nucleus</location>
    </subcellularLocation>
</comment>
<feature type="region of interest" description="Disordered" evidence="12">
    <location>
        <begin position="1261"/>
        <end position="1280"/>
    </location>
</feature>
<evidence type="ECO:0000256" key="4">
    <source>
        <dbReference type="ARBA" id="ARBA00022491"/>
    </source>
</evidence>
<feature type="domain" description="Histone deacetylase" evidence="13">
    <location>
        <begin position="1312"/>
        <end position="1630"/>
    </location>
</feature>
<proteinExistence type="inferred from homology"/>
<name>A0AA35L6H3_9SAUR</name>
<evidence type="ECO:0000313" key="16">
    <source>
        <dbReference type="Proteomes" id="UP001178461"/>
    </source>
</evidence>
<dbReference type="GO" id="GO:0141221">
    <property type="term" value="F:histone deacetylase activity, hydrolytic mechanism"/>
    <property type="evidence" value="ECO:0007669"/>
    <property type="project" value="UniProtKB-EC"/>
</dbReference>
<evidence type="ECO:0000256" key="2">
    <source>
        <dbReference type="ARBA" id="ARBA00007738"/>
    </source>
</evidence>
<keyword evidence="16" id="KW-1185">Reference proteome</keyword>
<evidence type="ECO:0000256" key="6">
    <source>
        <dbReference type="ARBA" id="ARBA00022801"/>
    </source>
</evidence>
<dbReference type="Gene3D" id="6.10.250.1550">
    <property type="match status" value="1"/>
</dbReference>
<keyword evidence="9" id="KW-0805">Transcription regulation</keyword>
<feature type="compositionally biased region" description="Acidic residues" evidence="12">
    <location>
        <begin position="111"/>
        <end position="153"/>
    </location>
</feature>
<keyword evidence="6" id="KW-0378">Hydrolase</keyword>
<feature type="region of interest" description="Disordered" evidence="12">
    <location>
        <begin position="734"/>
        <end position="753"/>
    </location>
</feature>
<sequence>MCLREAPAQTYATRVPYGRRRKETASVKSGRQAGEQGLGNVVVAAAPASATMRSVCFVVAVLFIPWGLVWAKFDEFDDGDDIVEYDDNDFAEFEDVIEDPATESPQRVVTTEDDEEEATVELEGQDENLDFEDADAQEGDTESEPYDDEEFEGYEEKPDASPGKSKDPITIVDVPAHLQNSWESYYMEILMVTGLLAYIMNYIIGKNKNNRLAQAWFNSHRELLESNFALVGDDGTNKEATSTGKLNQENEHIYNLWCSGRVCCEGMLIQLKFLKRQDLLNVLARMMRPSCDQVQIKVTMNDDDMDTYVFAVGTRKALVRLQKEMQDLSEFCSDKPKTAVKYGLPESLAILSEMGEVTEGMMDTKMIHYLTHYADKIESVHFSDQFSGPKLMQEEGQPLKLPETKKTLLFTFNVPGSGNTSPKDMEALLPLMNMVIYSIDKAKKFRLNREGKQKADKNRARVEENFLKLTHVQRQEAAQSRREEKKRAEKERIMNEEDPEKQRRLEEAALRREQKKLEKKQMKMKQIKVKAIVCSWIAFSSLKKGTCIAEHLQGKAAVAAAAARHFPDLLAGFPRRISSFATRDVPAVLAGRHLTSSAVSPHPLHNMNSKNESDGVSGHEPSLELLSQAQIHAIPVAAVDLKPVLPVVMQSSCNSSSSTSPVDLRMDARPSLPAVDPAVREQQLQQELLALKQQQHLQKQLLFAEFQKQHEHLTRQHEVQLQKHLKQQQEMLAAKRQQELEQQRKREQQRQEELEKQRLEQQLLILRNKEKSKESAIASTEVKLKLQEFLLSKSKEPATAGGLNHSLPQHPKCWGAHHTSLDQSSPPQTGSPGTPPSCKLPLLGTYDSRDDFPLRKTASEPNLKVRSRLKQKVAERRSSPLLRRKDGTVISTFKKRAIEITVSSMCNSAPGSGPSSPNSSNSAITENGLTGSVPNIHTEQMLPQHRAVTMDGSASQLSLYTSPSLPNISLGLQATVTVTNSHLSASPNLSTHQEAERQAIQSLRQGGALTSKFLSMSSIPSCLLGVALEGETNNHGHPSLLQHVLLLEQARQQNTLIAVPLHGQSPLVTGERVPSTLRTVSKLPRHRPLSRTQSSPLPQSPQALQHLVVQQQHQQFLEKQKQQQIQLGKIITKTGELPPPPTTHPEETEEELTEQQEPLGLGLSHGPFVVDGSTESEGTQDDLEEEEEEGGRGGEEEEEEQSVVEEQGCLRLKDEAGENRLEEEQEVEELGVTYRQVFADAHQLRPVHLYQTPLSIGSLPHQALGRTQSSPASTSLKSSTAEPLVKHLFTTGLVYDTFMLKHQCTCGNTNVHPEHAGRIQSIWSRLQETGLLSKCERIRGRKATLDEIQTVHSEHHTLLYGTSPLNRQKLDSKKLLGPLTPKMYAVLPCGGIGVDIDTVWNEMHSSSAVRMAVGCLVELAFKVASGELKNGFAIIRPPGHHAEESTAMGFCFFNSVAITAKLLQQKLAISKILIVDWDIHHGNGTQQAFYSDPNVLYISLHRYDNGNFFPGSGAPEEVGSGMGVGYNVNIAWTGGVDPPIGDVEYLTAFRTVVMPIANEFSPDVVLVSAGFDAVEGHLSPLGGYSVTAKCFGHLTKQLMKLAGGRVVLALEGGHDLTAICDASEACVSALLGLELEQMDQALLRQKPNANAVATLENVIEIQSKHWNSVKCSAAMVGCSLLEAQKGEAEEAETVSAMASLSVDTEQGKADGDVRPAEEPMEAEPVL</sequence>
<dbReference type="CDD" id="cd10007">
    <property type="entry name" value="HDAC5"/>
    <property type="match status" value="1"/>
</dbReference>
<dbReference type="GO" id="GO:0032469">
    <property type="term" value="P:endoplasmic reticulum calcium ion homeostasis"/>
    <property type="evidence" value="ECO:0007669"/>
    <property type="project" value="InterPro"/>
</dbReference>
<evidence type="ECO:0000313" key="15">
    <source>
        <dbReference type="EMBL" id="CAI5790078.1"/>
    </source>
</evidence>
<dbReference type="PANTHER" id="PTHR45364">
    <property type="entry name" value="HISTONE DEACETYLASE 9-RELATED"/>
    <property type="match status" value="1"/>
</dbReference>
<evidence type="ECO:0000256" key="12">
    <source>
        <dbReference type="SAM" id="MobiDB-lite"/>
    </source>
</evidence>
<dbReference type="EMBL" id="OX395138">
    <property type="protein sequence ID" value="CAI5790078.1"/>
    <property type="molecule type" value="Genomic_DNA"/>
</dbReference>
<dbReference type="Pfam" id="PF07946">
    <property type="entry name" value="CCDC47"/>
    <property type="match status" value="1"/>
</dbReference>
<feature type="region of interest" description="Disordered" evidence="12">
    <location>
        <begin position="907"/>
        <end position="935"/>
    </location>
</feature>
<feature type="compositionally biased region" description="Basic and acidic residues" evidence="12">
    <location>
        <begin position="1705"/>
        <end position="1717"/>
    </location>
</feature>
<keyword evidence="11" id="KW-0539">Nucleus</keyword>
<dbReference type="Gene3D" id="3.40.800.20">
    <property type="entry name" value="Histone deacetylase domain"/>
    <property type="match status" value="1"/>
</dbReference>
<evidence type="ECO:0000256" key="1">
    <source>
        <dbReference type="ARBA" id="ARBA00004123"/>
    </source>
</evidence>
<keyword evidence="7" id="KW-0862">Zinc</keyword>
<dbReference type="CDD" id="cd10164">
    <property type="entry name" value="ClassIIa_HDAC5_Gln-rich-N"/>
    <property type="match status" value="1"/>
</dbReference>
<gene>
    <name evidence="15" type="ORF">PODLI_1B001376</name>
</gene>
<dbReference type="InterPro" id="IPR024643">
    <property type="entry name" value="Hist_deacetylase_Gln_rich_N"/>
</dbReference>
<dbReference type="PRINTS" id="PR01270">
    <property type="entry name" value="HDASUPER"/>
</dbReference>
<feature type="compositionally biased region" description="Low complexity" evidence="12">
    <location>
        <begin position="907"/>
        <end position="923"/>
    </location>
</feature>
<accession>A0AA35L6H3</accession>
<keyword evidence="4" id="KW-0678">Repressor</keyword>
<feature type="compositionally biased region" description="Low complexity" evidence="12">
    <location>
        <begin position="1267"/>
        <end position="1280"/>
    </location>
</feature>
<dbReference type="InterPro" id="IPR037138">
    <property type="entry name" value="His_deacetylse_dom_sf"/>
</dbReference>
<keyword evidence="10" id="KW-0804">Transcription</keyword>
<keyword evidence="8" id="KW-0156">Chromatin regulator</keyword>
<dbReference type="InterPro" id="IPR023801">
    <property type="entry name" value="His_deacetylse_dom"/>
</dbReference>
<feature type="compositionally biased region" description="Low complexity" evidence="12">
    <location>
        <begin position="823"/>
        <end position="832"/>
    </location>
</feature>
<dbReference type="PANTHER" id="PTHR45364:SF12">
    <property type="entry name" value="HISTONE DEACETYLASE"/>
    <property type="match status" value="1"/>
</dbReference>
<comment type="similarity">
    <text evidence="2">Belongs to the histone deacetylase family. HD type 2 subfamily.</text>
</comment>
<feature type="compositionally biased region" description="Basic and acidic residues" evidence="12">
    <location>
        <begin position="154"/>
        <end position="167"/>
    </location>
</feature>
<reference evidence="15" key="1">
    <citation type="submission" date="2022-12" db="EMBL/GenBank/DDBJ databases">
        <authorList>
            <person name="Alioto T."/>
            <person name="Alioto T."/>
            <person name="Gomez Garrido J."/>
        </authorList>
    </citation>
    <scope>NUCLEOTIDE SEQUENCE</scope>
</reference>
<evidence type="ECO:0000256" key="5">
    <source>
        <dbReference type="ARBA" id="ARBA00022723"/>
    </source>
</evidence>
<organism evidence="15 16">
    <name type="scientific">Podarcis lilfordi</name>
    <name type="common">Lilford's wall lizard</name>
    <dbReference type="NCBI Taxonomy" id="74358"/>
    <lineage>
        <taxon>Eukaryota</taxon>
        <taxon>Metazoa</taxon>
        <taxon>Chordata</taxon>
        <taxon>Craniata</taxon>
        <taxon>Vertebrata</taxon>
        <taxon>Euteleostomi</taxon>
        <taxon>Lepidosauria</taxon>
        <taxon>Squamata</taxon>
        <taxon>Bifurcata</taxon>
        <taxon>Unidentata</taxon>
        <taxon>Episquamata</taxon>
        <taxon>Laterata</taxon>
        <taxon>Lacertibaenia</taxon>
        <taxon>Lacertidae</taxon>
        <taxon>Podarcis</taxon>
    </lineage>
</organism>
<evidence type="ECO:0000256" key="7">
    <source>
        <dbReference type="ARBA" id="ARBA00022833"/>
    </source>
</evidence>
<feature type="compositionally biased region" description="Basic and acidic residues" evidence="12">
    <location>
        <begin position="847"/>
        <end position="858"/>
    </location>
</feature>
<feature type="compositionally biased region" description="Basic and acidic residues" evidence="12">
    <location>
        <begin position="736"/>
        <end position="753"/>
    </location>
</feature>
<evidence type="ECO:0000256" key="8">
    <source>
        <dbReference type="ARBA" id="ARBA00022853"/>
    </source>
</evidence>
<dbReference type="GO" id="GO:0005634">
    <property type="term" value="C:nucleus"/>
    <property type="evidence" value="ECO:0007669"/>
    <property type="project" value="UniProtKB-SubCell"/>
</dbReference>
<protein>
    <recommendedName>
        <fullName evidence="3">histone deacetylase</fullName>
        <ecNumber evidence="3">3.5.1.98</ecNumber>
    </recommendedName>
</protein>
<dbReference type="EC" id="3.5.1.98" evidence="3"/>
<dbReference type="Proteomes" id="UP001178461">
    <property type="component" value="Chromosome 13"/>
</dbReference>